<sequence>VCIVQGIKSSGKVVYFTSLFPYAVIFTLIIRGVTLPGSREGICGFAVFSILGYMSFKTGLPVSQVATAGPGLAFVAYPQVLSIMPADLVWAVLFFLMLLTLGLDSQIENEPHYIRMLKYARMPTTHWGPSRNKNRIGRYYSDNYQKSLTLNEKIKYLEEATGETNFVFTRLWFKNHRLIK</sequence>
<evidence type="ECO:0000256" key="5">
    <source>
        <dbReference type="ARBA" id="ARBA00022989"/>
    </source>
</evidence>
<feature type="transmembrane region" description="Helical" evidence="9">
    <location>
        <begin position="80"/>
        <end position="103"/>
    </location>
</feature>
<evidence type="ECO:0000256" key="1">
    <source>
        <dbReference type="ARBA" id="ARBA00004141"/>
    </source>
</evidence>
<keyword evidence="8" id="KW-0915">Sodium</keyword>
<evidence type="ECO:0000256" key="7">
    <source>
        <dbReference type="ARBA" id="ARBA00023180"/>
    </source>
</evidence>
<keyword evidence="6 9" id="KW-0472">Membrane</keyword>
<keyword evidence="8" id="KW-0479">Metal-binding</keyword>
<dbReference type="Proteomes" id="UP000681722">
    <property type="component" value="Unassembled WGS sequence"/>
</dbReference>
<dbReference type="PANTHER" id="PTHR11616:SF321">
    <property type="entry name" value="SODIUM-DEPENDENT NUTRIENT AMINO ACID TRANSPORTER 1-RELATED"/>
    <property type="match status" value="1"/>
</dbReference>
<protein>
    <submittedName>
        <fullName evidence="10">Uncharacterized protein</fullName>
    </submittedName>
</protein>
<dbReference type="InterPro" id="IPR000175">
    <property type="entry name" value="Na/ntran_symport"/>
</dbReference>
<evidence type="ECO:0000313" key="11">
    <source>
        <dbReference type="EMBL" id="CAF3522801.1"/>
    </source>
</evidence>
<dbReference type="Pfam" id="PF00209">
    <property type="entry name" value="SNF"/>
    <property type="match status" value="2"/>
</dbReference>
<comment type="caution">
    <text evidence="10">The sequence shown here is derived from an EMBL/GenBank/DDBJ whole genome shotgun (WGS) entry which is preliminary data.</text>
</comment>
<feature type="binding site" evidence="8">
    <location>
        <position position="101"/>
    </location>
    <ligand>
        <name>Na(+)</name>
        <dbReference type="ChEBI" id="CHEBI:29101"/>
        <label>1</label>
    </ligand>
</feature>
<keyword evidence="4 9" id="KW-0812">Transmembrane</keyword>
<organism evidence="10 12">
    <name type="scientific">Didymodactylos carnosus</name>
    <dbReference type="NCBI Taxonomy" id="1234261"/>
    <lineage>
        <taxon>Eukaryota</taxon>
        <taxon>Metazoa</taxon>
        <taxon>Spiralia</taxon>
        <taxon>Gnathifera</taxon>
        <taxon>Rotifera</taxon>
        <taxon>Eurotatoria</taxon>
        <taxon>Bdelloidea</taxon>
        <taxon>Philodinida</taxon>
        <taxon>Philodinidae</taxon>
        <taxon>Didymodactylos</taxon>
    </lineage>
</organism>
<feature type="transmembrane region" description="Helical" evidence="9">
    <location>
        <begin position="13"/>
        <end position="30"/>
    </location>
</feature>
<accession>A0A813NXD0</accession>
<dbReference type="SUPFAM" id="SSF161070">
    <property type="entry name" value="SNF-like"/>
    <property type="match status" value="1"/>
</dbReference>
<evidence type="ECO:0000256" key="6">
    <source>
        <dbReference type="ARBA" id="ARBA00023136"/>
    </source>
</evidence>
<keyword evidence="7" id="KW-0325">Glycoprotein</keyword>
<dbReference type="EMBL" id="CAJOBC010000033">
    <property type="protein sequence ID" value="CAF3522801.1"/>
    <property type="molecule type" value="Genomic_DNA"/>
</dbReference>
<dbReference type="AlphaFoldDB" id="A0A813NXD0"/>
<evidence type="ECO:0000256" key="4">
    <source>
        <dbReference type="ARBA" id="ARBA00022692"/>
    </source>
</evidence>
<dbReference type="GO" id="GO:0046872">
    <property type="term" value="F:metal ion binding"/>
    <property type="evidence" value="ECO:0007669"/>
    <property type="project" value="UniProtKB-KW"/>
</dbReference>
<feature type="non-terminal residue" evidence="10">
    <location>
        <position position="180"/>
    </location>
</feature>
<proteinExistence type="inferred from homology"/>
<reference evidence="10" key="1">
    <citation type="submission" date="2021-02" db="EMBL/GenBank/DDBJ databases">
        <authorList>
            <person name="Nowell W R."/>
        </authorList>
    </citation>
    <scope>NUCLEOTIDE SEQUENCE</scope>
</reference>
<dbReference type="PANTHER" id="PTHR11616">
    <property type="entry name" value="SODIUM/CHLORIDE DEPENDENT TRANSPORTER"/>
    <property type="match status" value="1"/>
</dbReference>
<keyword evidence="3" id="KW-0813">Transport</keyword>
<dbReference type="InterPro" id="IPR037272">
    <property type="entry name" value="SNS_sf"/>
</dbReference>
<evidence type="ECO:0000256" key="9">
    <source>
        <dbReference type="SAM" id="Phobius"/>
    </source>
</evidence>
<name>A0A813NXD0_9BILA</name>
<keyword evidence="12" id="KW-1185">Reference proteome</keyword>
<dbReference type="GO" id="GO:0005283">
    <property type="term" value="F:amino acid:sodium symporter activity"/>
    <property type="evidence" value="ECO:0007669"/>
    <property type="project" value="TreeGrafter"/>
</dbReference>
<dbReference type="EMBL" id="CAJNOQ010000033">
    <property type="protein sequence ID" value="CAF0744182.1"/>
    <property type="molecule type" value="Genomic_DNA"/>
</dbReference>
<comment type="subcellular location">
    <subcellularLocation>
        <location evidence="1">Membrane</location>
        <topology evidence="1">Multi-pass membrane protein</topology>
    </subcellularLocation>
</comment>
<dbReference type="GO" id="GO:0005886">
    <property type="term" value="C:plasma membrane"/>
    <property type="evidence" value="ECO:0007669"/>
    <property type="project" value="TreeGrafter"/>
</dbReference>
<dbReference type="GO" id="GO:0089718">
    <property type="term" value="P:amino acid import across plasma membrane"/>
    <property type="evidence" value="ECO:0007669"/>
    <property type="project" value="TreeGrafter"/>
</dbReference>
<evidence type="ECO:0000256" key="8">
    <source>
        <dbReference type="PIRSR" id="PIRSR600175-1"/>
    </source>
</evidence>
<comment type="similarity">
    <text evidence="2">Belongs to the sodium:neurotransmitter symporter (SNF) (TC 2.A.22) family.</text>
</comment>
<evidence type="ECO:0000256" key="2">
    <source>
        <dbReference type="ARBA" id="ARBA00006459"/>
    </source>
</evidence>
<feature type="binding site" evidence="8">
    <location>
        <position position="104"/>
    </location>
    <ligand>
        <name>Na(+)</name>
        <dbReference type="ChEBI" id="CHEBI:29101"/>
        <label>1</label>
    </ligand>
</feature>
<feature type="binding site" evidence="8">
    <location>
        <position position="105"/>
    </location>
    <ligand>
        <name>Na(+)</name>
        <dbReference type="ChEBI" id="CHEBI:29101"/>
        <label>1</label>
    </ligand>
</feature>
<evidence type="ECO:0000313" key="12">
    <source>
        <dbReference type="Proteomes" id="UP000663829"/>
    </source>
</evidence>
<dbReference type="OrthoDB" id="6581954at2759"/>
<dbReference type="PROSITE" id="PS50267">
    <property type="entry name" value="NA_NEUROTRAN_SYMP_3"/>
    <property type="match status" value="2"/>
</dbReference>
<dbReference type="Proteomes" id="UP000663829">
    <property type="component" value="Unassembled WGS sequence"/>
</dbReference>
<evidence type="ECO:0000256" key="3">
    <source>
        <dbReference type="ARBA" id="ARBA00022448"/>
    </source>
</evidence>
<gene>
    <name evidence="10" type="ORF">GPM918_LOCUS445</name>
    <name evidence="11" type="ORF">SRO942_LOCUS446</name>
</gene>
<keyword evidence="5 9" id="KW-1133">Transmembrane helix</keyword>
<evidence type="ECO:0000313" key="10">
    <source>
        <dbReference type="EMBL" id="CAF0744182.1"/>
    </source>
</evidence>